<sequence>MPGKLRVIGYTAIMNLQAKKVTFVDGGRKTGNKTTRTQ</sequence>
<reference evidence="1" key="1">
    <citation type="journal article" date="2014" name="PLoS ONE">
        <title>Sequential Isolation in a Patient of Raoultella planticola and Escherichia coli Bearing a Novel ISCR1 Element Carrying blaNDM-1.</title>
        <authorList>
            <person name="Li J."/>
            <person name="Lan R."/>
            <person name="Xiong Y."/>
            <person name="Ye C."/>
            <person name="Yuan M."/>
            <person name="Liu X."/>
            <person name="Chen X."/>
            <person name="Yu D."/>
            <person name="Liu B."/>
            <person name="Lin W."/>
            <person name="Bai X."/>
            <person name="Wang Y."/>
            <person name="Sun Q."/>
            <person name="Wang Y."/>
            <person name="Zhao H."/>
            <person name="Meng Q."/>
            <person name="Chen Q."/>
            <person name="Zhao A."/>
            <person name="Xu J."/>
        </authorList>
    </citation>
    <scope>NUCLEOTIDE SEQUENCE</scope>
    <source>
        <strain evidence="1">KpNDM1</strain>
        <plasmid evidence="1">pKpNDM1</plasmid>
    </source>
</reference>
<proteinExistence type="predicted"/>
<gene>
    <name evidence="1" type="ORF">pKpNDM1_00265</name>
</gene>
<dbReference type="EMBL" id="JX515588">
    <property type="protein sequence ID" value="AGO89111.1"/>
    <property type="molecule type" value="Genomic_DNA"/>
</dbReference>
<organism evidence="1">
    <name type="scientific">Raoultella planticola</name>
    <name type="common">Klebsiella planticola</name>
    <dbReference type="NCBI Taxonomy" id="575"/>
    <lineage>
        <taxon>Bacteria</taxon>
        <taxon>Pseudomonadati</taxon>
        <taxon>Pseudomonadota</taxon>
        <taxon>Gammaproteobacteria</taxon>
        <taxon>Enterobacterales</taxon>
        <taxon>Enterobacteriaceae</taxon>
        <taxon>Klebsiella/Raoultella group</taxon>
        <taxon>Raoultella</taxon>
    </lineage>
</organism>
<name>W8CTZ8_RAOPL</name>
<dbReference type="AlphaFoldDB" id="W8CTZ8"/>
<keyword evidence="1" id="KW-0614">Plasmid</keyword>
<accession>W8CTZ8</accession>
<protein>
    <submittedName>
        <fullName evidence="1">Uncharacterized protein</fullName>
    </submittedName>
</protein>
<evidence type="ECO:0000313" key="1">
    <source>
        <dbReference type="EMBL" id="AGO89111.1"/>
    </source>
</evidence>
<geneLocation type="plasmid" evidence="1">
    <name>pKpNDM1</name>
</geneLocation>